<dbReference type="Pfam" id="PF00497">
    <property type="entry name" value="SBP_bac_3"/>
    <property type="match status" value="1"/>
</dbReference>
<protein>
    <submittedName>
        <fullName evidence="5">Periplasmic substrate-binding component of a lysine-arginine-ornithine transporter</fullName>
    </submittedName>
</protein>
<dbReference type="PANTHER" id="PTHR35936">
    <property type="entry name" value="MEMBRANE-BOUND LYTIC MUREIN TRANSGLYCOSYLASE F"/>
    <property type="match status" value="1"/>
</dbReference>
<evidence type="ECO:0000256" key="2">
    <source>
        <dbReference type="ARBA" id="ARBA00022729"/>
    </source>
</evidence>
<dbReference type="EMBL" id="LXEO01000015">
    <property type="protein sequence ID" value="OAT19425.1"/>
    <property type="molecule type" value="Genomic_DNA"/>
</dbReference>
<dbReference type="SMART" id="SM00062">
    <property type="entry name" value="PBPb"/>
    <property type="match status" value="1"/>
</dbReference>
<dbReference type="AlphaFoldDB" id="A0A1B7HUT4"/>
<dbReference type="InterPro" id="IPR001638">
    <property type="entry name" value="Solute-binding_3/MltF_N"/>
</dbReference>
<organism evidence="5 6">
    <name type="scientific">Buttiauxella noackiae ATCC 51607</name>
    <dbReference type="NCBI Taxonomy" id="1354255"/>
    <lineage>
        <taxon>Bacteria</taxon>
        <taxon>Pseudomonadati</taxon>
        <taxon>Pseudomonadota</taxon>
        <taxon>Gammaproteobacteria</taxon>
        <taxon>Enterobacterales</taxon>
        <taxon>Enterobacteriaceae</taxon>
        <taxon>Buttiauxella</taxon>
    </lineage>
</organism>
<reference evidence="5 6" key="1">
    <citation type="submission" date="2016-04" db="EMBL/GenBank/DDBJ databases">
        <title>ATOL: Assembling a taxonomically balanced genome-scale reconstruction of the evolutionary history of the Enterobacteriaceae.</title>
        <authorList>
            <person name="Plunkett G.III."/>
            <person name="Neeno-Eckwall E.C."/>
            <person name="Glasner J.D."/>
            <person name="Perna N.T."/>
        </authorList>
    </citation>
    <scope>NUCLEOTIDE SEQUENCE [LARGE SCALE GENOMIC DNA]</scope>
    <source>
        <strain evidence="5 6">ATCC 51607</strain>
    </source>
</reference>
<evidence type="ECO:0000259" key="4">
    <source>
        <dbReference type="SMART" id="SM00062"/>
    </source>
</evidence>
<dbReference type="Proteomes" id="UP000078286">
    <property type="component" value="Unassembled WGS sequence"/>
</dbReference>
<keyword evidence="6" id="KW-1185">Reference proteome</keyword>
<dbReference type="SUPFAM" id="SSF53850">
    <property type="entry name" value="Periplasmic binding protein-like II"/>
    <property type="match status" value="1"/>
</dbReference>
<sequence>MNKYVAGVCGLLALTVCQAVQAQTLRFGTDPTYPPYESKKPDGSLVGLDIAIGNEICKTAGVTCQWVESGFDGLIPGLNAKKFDAVISSMAPNAQRLKVIDFSQTLYEDNSRLISAKNAPLKPDAASLSGKNVGVLQGSVQAKYADAKWRSQGANVTEYPDQQSIYGDLANGRLDATFVVATSGQSAFLDQPIGKEYAFSGEPVKDPMLSANSAIGVRKGDEQTLKLINDALTKMTQDGTVARLEKEYLGKH</sequence>
<proteinExistence type="inferred from homology"/>
<dbReference type="PANTHER" id="PTHR35936:SF13">
    <property type="entry name" value="HISTIDINE-BINDING PERIPLASMIC PROTEIN"/>
    <property type="match status" value="1"/>
</dbReference>
<keyword evidence="2 3" id="KW-0732">Signal</keyword>
<evidence type="ECO:0000313" key="6">
    <source>
        <dbReference type="Proteomes" id="UP000078286"/>
    </source>
</evidence>
<dbReference type="Gene3D" id="3.40.190.10">
    <property type="entry name" value="Periplasmic binding protein-like II"/>
    <property type="match status" value="2"/>
</dbReference>
<name>A0A1B7HUT4_9ENTR</name>
<feature type="signal peptide" evidence="3">
    <location>
        <begin position="1"/>
        <end position="22"/>
    </location>
</feature>
<dbReference type="PATRIC" id="fig|1354255.3.peg.1359"/>
<dbReference type="RefSeq" id="WP_064554193.1">
    <property type="nucleotide sequence ID" value="NZ_LXEO01000015.1"/>
</dbReference>
<comment type="similarity">
    <text evidence="1">Belongs to the bacterial solute-binding protein 3 family.</text>
</comment>
<evidence type="ECO:0000313" key="5">
    <source>
        <dbReference type="EMBL" id="OAT19425.1"/>
    </source>
</evidence>
<evidence type="ECO:0000256" key="1">
    <source>
        <dbReference type="ARBA" id="ARBA00010333"/>
    </source>
</evidence>
<comment type="caution">
    <text evidence="5">The sequence shown here is derived from an EMBL/GenBank/DDBJ whole genome shotgun (WGS) entry which is preliminary data.</text>
</comment>
<gene>
    <name evidence="5" type="ORF">M979_1316</name>
</gene>
<evidence type="ECO:0000256" key="3">
    <source>
        <dbReference type="SAM" id="SignalP"/>
    </source>
</evidence>
<feature type="chain" id="PRO_5008593466" evidence="3">
    <location>
        <begin position="23"/>
        <end position="252"/>
    </location>
</feature>
<accession>A0A1B7HUT4</accession>
<feature type="domain" description="Solute-binding protein family 3/N-terminal" evidence="4">
    <location>
        <begin position="24"/>
        <end position="252"/>
    </location>
</feature>